<dbReference type="InterPro" id="IPR036388">
    <property type="entry name" value="WH-like_DNA-bd_sf"/>
</dbReference>
<dbReference type="RefSeq" id="WP_073332332.1">
    <property type="nucleotide sequence ID" value="NZ_FQTT01000013.1"/>
</dbReference>
<dbReference type="SUPFAM" id="SSF53067">
    <property type="entry name" value="Actin-like ATPase domain"/>
    <property type="match status" value="1"/>
</dbReference>
<dbReference type="InterPro" id="IPR000600">
    <property type="entry name" value="ROK"/>
</dbReference>
<dbReference type="Gene3D" id="1.10.10.10">
    <property type="entry name" value="Winged helix-like DNA-binding domain superfamily/Winged helix DNA-binding domain"/>
    <property type="match status" value="1"/>
</dbReference>
<keyword evidence="4" id="KW-1185">Reference proteome</keyword>
<sequence length="403" mass="42308">MRAGTNLVDLGKYNANVVIHALRCLGACSQRDIAAATGLSAQSVSAIVRGLQRQGLLSEVGTEITGRGRPRVLLNIVGSARIAVGVHVDPSLITVVALDLGGHVTGAASSRRVNPDDPHTTMARVAEMVRQLVREQSLDEQRLAGTCLAIPGPLDPTNGAPDGPAWLPGWTAVPLGEVLGDHLGMHVPVVKDTLAAVIGENWVRGGAFLDSTMVFVYVGTGTGMGLSINGEPVRGFSGNSGEVGTMMTALGSRTPGEHTGMDNDPAFIVERAHTLGLQPEPLPPRTDFDAVERRLARLCAAAVDGDRRADELLEGAALRMAELVMMAVELLDADTVVFGGPYWRLLEPWYAPASRRAVRRPSARGPHPVSILSSAMGDNVGAVGAAAVVHDNLYVPRPPSSPN</sequence>
<dbReference type="STRING" id="1892869.ACGLYG10_2423"/>
<dbReference type="AlphaFoldDB" id="A0A1M4S212"/>
<protein>
    <recommendedName>
        <fullName evidence="2">HTH marR-type domain-containing protein</fullName>
    </recommendedName>
</protein>
<dbReference type="GO" id="GO:0003700">
    <property type="term" value="F:DNA-binding transcription factor activity"/>
    <property type="evidence" value="ECO:0007669"/>
    <property type="project" value="InterPro"/>
</dbReference>
<dbReference type="SUPFAM" id="SSF46785">
    <property type="entry name" value="Winged helix' DNA-binding domain"/>
    <property type="match status" value="1"/>
</dbReference>
<dbReference type="PANTHER" id="PTHR18964">
    <property type="entry name" value="ROK (REPRESSOR, ORF, KINASE) FAMILY"/>
    <property type="match status" value="1"/>
</dbReference>
<dbReference type="InterPro" id="IPR000835">
    <property type="entry name" value="HTH_MarR-typ"/>
</dbReference>
<comment type="similarity">
    <text evidence="1">Belongs to the ROK (NagC/XylR) family.</text>
</comment>
<reference evidence="4" key="1">
    <citation type="submission" date="2016-09" db="EMBL/GenBank/DDBJ databases">
        <authorList>
            <person name="Strepis N."/>
        </authorList>
    </citation>
    <scope>NUCLEOTIDE SEQUENCE [LARGE SCALE GENOMIC DNA]</scope>
</reference>
<organism evidence="3 4">
    <name type="scientific">Actinomyces glycerinitolerans</name>
    <dbReference type="NCBI Taxonomy" id="1892869"/>
    <lineage>
        <taxon>Bacteria</taxon>
        <taxon>Bacillati</taxon>
        <taxon>Actinomycetota</taxon>
        <taxon>Actinomycetes</taxon>
        <taxon>Actinomycetales</taxon>
        <taxon>Actinomycetaceae</taxon>
        <taxon>Actinomyces</taxon>
    </lineage>
</organism>
<accession>A0A1M4S212</accession>
<dbReference type="OrthoDB" id="4083144at2"/>
<name>A0A1M4S212_9ACTO</name>
<dbReference type="Pfam" id="PF12802">
    <property type="entry name" value="MarR_2"/>
    <property type="match status" value="1"/>
</dbReference>
<evidence type="ECO:0000313" key="3">
    <source>
        <dbReference type="EMBL" id="SHE26180.1"/>
    </source>
</evidence>
<evidence type="ECO:0000256" key="1">
    <source>
        <dbReference type="ARBA" id="ARBA00006479"/>
    </source>
</evidence>
<dbReference type="PANTHER" id="PTHR18964:SF149">
    <property type="entry name" value="BIFUNCTIONAL UDP-N-ACETYLGLUCOSAMINE 2-EPIMERASE_N-ACETYLMANNOSAMINE KINASE"/>
    <property type="match status" value="1"/>
</dbReference>
<dbReference type="Pfam" id="PF00480">
    <property type="entry name" value="ROK"/>
    <property type="match status" value="2"/>
</dbReference>
<dbReference type="InterPro" id="IPR043129">
    <property type="entry name" value="ATPase_NBD"/>
</dbReference>
<feature type="domain" description="HTH marR-type" evidence="2">
    <location>
        <begin position="26"/>
        <end position="58"/>
    </location>
</feature>
<evidence type="ECO:0000313" key="4">
    <source>
        <dbReference type="Proteomes" id="UP000184291"/>
    </source>
</evidence>
<evidence type="ECO:0000259" key="2">
    <source>
        <dbReference type="Pfam" id="PF12802"/>
    </source>
</evidence>
<dbReference type="InterPro" id="IPR036390">
    <property type="entry name" value="WH_DNA-bd_sf"/>
</dbReference>
<dbReference type="EMBL" id="FQTT01000013">
    <property type="protein sequence ID" value="SHE26180.1"/>
    <property type="molecule type" value="Genomic_DNA"/>
</dbReference>
<dbReference type="Gene3D" id="3.30.420.40">
    <property type="match status" value="2"/>
</dbReference>
<gene>
    <name evidence="3" type="ORF">ACGLYG10_2423</name>
</gene>
<dbReference type="Proteomes" id="UP000184291">
    <property type="component" value="Unassembled WGS sequence"/>
</dbReference>
<proteinExistence type="inferred from homology"/>